<keyword evidence="2" id="KW-0378">Hydrolase</keyword>
<evidence type="ECO:0000259" key="3">
    <source>
        <dbReference type="Pfam" id="PF20434"/>
    </source>
</evidence>
<dbReference type="EMBL" id="SEWY01000004">
    <property type="protein sequence ID" value="TBH71997.1"/>
    <property type="molecule type" value="Genomic_DNA"/>
</dbReference>
<dbReference type="AlphaFoldDB" id="A0A4Q9B9T9"/>
<organism evidence="4 5">
    <name type="scientific">Aquirufa antheringensis</name>
    <dbReference type="NCBI Taxonomy" id="2516559"/>
    <lineage>
        <taxon>Bacteria</taxon>
        <taxon>Pseudomonadati</taxon>
        <taxon>Bacteroidota</taxon>
        <taxon>Cytophagia</taxon>
        <taxon>Cytophagales</taxon>
        <taxon>Flectobacillaceae</taxon>
        <taxon>Aquirufa</taxon>
    </lineage>
</organism>
<evidence type="ECO:0000313" key="5">
    <source>
        <dbReference type="Proteomes" id="UP000293583"/>
    </source>
</evidence>
<comment type="similarity">
    <text evidence="1">Belongs to the 'GDXG' lipolytic enzyme family.</text>
</comment>
<dbReference type="InterPro" id="IPR049492">
    <property type="entry name" value="BD-FAE-like_dom"/>
</dbReference>
<dbReference type="RefSeq" id="WP_130923611.1">
    <property type="nucleotide sequence ID" value="NZ_JAANOL010000001.1"/>
</dbReference>
<dbReference type="SUPFAM" id="SSF51126">
    <property type="entry name" value="Pectin lyase-like"/>
    <property type="match status" value="1"/>
</dbReference>
<comment type="caution">
    <text evidence="4">The sequence shown here is derived from an EMBL/GenBank/DDBJ whole genome shotgun (WGS) entry which is preliminary data.</text>
</comment>
<name>A0A4Q9B9T9_9BACT</name>
<keyword evidence="5" id="KW-1185">Reference proteome</keyword>
<feature type="domain" description="BD-FAE-like" evidence="3">
    <location>
        <begin position="93"/>
        <end position="262"/>
    </location>
</feature>
<dbReference type="Pfam" id="PF20434">
    <property type="entry name" value="BD-FAE"/>
    <property type="match status" value="1"/>
</dbReference>
<dbReference type="Proteomes" id="UP000293583">
    <property type="component" value="Unassembled WGS sequence"/>
</dbReference>
<dbReference type="OrthoDB" id="9777975at2"/>
<dbReference type="Gene3D" id="3.40.50.1820">
    <property type="entry name" value="alpha/beta hydrolase"/>
    <property type="match status" value="1"/>
</dbReference>
<dbReference type="InterPro" id="IPR029058">
    <property type="entry name" value="AB_hydrolase_fold"/>
</dbReference>
<dbReference type="InterPro" id="IPR012334">
    <property type="entry name" value="Pectin_lyas_fold"/>
</dbReference>
<accession>A0A4Q9B9T9</accession>
<dbReference type="InterPro" id="IPR050300">
    <property type="entry name" value="GDXG_lipolytic_enzyme"/>
</dbReference>
<gene>
    <name evidence="4" type="ORF">EWU20_09225</name>
</gene>
<dbReference type="PANTHER" id="PTHR48081">
    <property type="entry name" value="AB HYDROLASE SUPERFAMILY PROTEIN C4A8.06C"/>
    <property type="match status" value="1"/>
</dbReference>
<proteinExistence type="inferred from homology"/>
<sequence length="637" mass="71298">MIRIIESSPLQIMRILLIFLLIGSLSLQAQNKSGITGKPDTSFTNYAALQMVVKQDPTIRLAEVQSSKSKVQSFVYKTIDKRKLVVDEYAISATHKLPTLVFFHGGGWRTGHRSQHIPLAKALADRGYRVFLVEYRLSTEALYPAAMLDAQAALQWVSKRQNVGEIYVGGYSAGGQMAALLGSVQDENTYGKGVKLAGAIDIDGILAFIHPESGEGDDSKRISAATHYFGYNKVEGEAIWKEASALSHVTKGDPPVLFLNSSDERMHAGRDDFRQKMAGLGIHTEFHTFENSHHTFVLMNHWFNQVMDRMDRFMRKRLVVGTDFKTIQSAVDVARPGQEIFIKNGNYQEKVFIDSLKHHLSFVGESRDGVVLRETIARDIWRCSNPDDYGAGVLNIKGHDLSFRNMTIMNEYGFTATKDISIPCLNEAGKETTTTVQKYALPMEKGEKEGEKIVRVDGHQFAVRTMPGATRLSFEHCTIRSGGGDTVSPWDVNAGMYYLNDCLIEGGVDLYCPRGYALAENCTFVSHNTSAAIWHDGSGEVGAKTVLKNCRFLGDPGYKLGRYHREAQFYLLNCSFDKNMADAPIYQSGDRVLNWGHRVYYVDCHKDGGDFVWHKNNTSVKASDLTFKTIFGRNWKK</sequence>
<evidence type="ECO:0000256" key="2">
    <source>
        <dbReference type="ARBA" id="ARBA00022801"/>
    </source>
</evidence>
<dbReference type="SUPFAM" id="SSF53474">
    <property type="entry name" value="alpha/beta-Hydrolases"/>
    <property type="match status" value="1"/>
</dbReference>
<reference evidence="4 5" key="1">
    <citation type="submission" date="2019-02" db="EMBL/GenBank/DDBJ databases">
        <title>Genome of a new Bacteroidetes strain.</title>
        <authorList>
            <person name="Pitt A."/>
        </authorList>
    </citation>
    <scope>NUCLEOTIDE SEQUENCE [LARGE SCALE GENOMIC DNA]</scope>
    <source>
        <strain evidence="4 5">103A-SOEBACH</strain>
    </source>
</reference>
<dbReference type="Gene3D" id="2.160.20.10">
    <property type="entry name" value="Single-stranded right-handed beta-helix, Pectin lyase-like"/>
    <property type="match status" value="1"/>
</dbReference>
<dbReference type="PANTHER" id="PTHR48081:SF30">
    <property type="entry name" value="ACETYL-HYDROLASE LIPR-RELATED"/>
    <property type="match status" value="1"/>
</dbReference>
<evidence type="ECO:0000313" key="4">
    <source>
        <dbReference type="EMBL" id="TBH71997.1"/>
    </source>
</evidence>
<protein>
    <recommendedName>
        <fullName evidence="3">BD-FAE-like domain-containing protein</fullName>
    </recommendedName>
</protein>
<evidence type="ECO:0000256" key="1">
    <source>
        <dbReference type="ARBA" id="ARBA00010515"/>
    </source>
</evidence>
<dbReference type="GO" id="GO:0004806">
    <property type="term" value="F:triacylglycerol lipase activity"/>
    <property type="evidence" value="ECO:0007669"/>
    <property type="project" value="TreeGrafter"/>
</dbReference>
<dbReference type="InterPro" id="IPR011050">
    <property type="entry name" value="Pectin_lyase_fold/virulence"/>
</dbReference>